<accession>A0A1G2K617</accession>
<dbReference type="AlphaFoldDB" id="A0A1G2K617"/>
<gene>
    <name evidence="1" type="ORF">A2633_01235</name>
</gene>
<evidence type="ECO:0000313" key="2">
    <source>
        <dbReference type="Proteomes" id="UP000177152"/>
    </source>
</evidence>
<reference evidence="1 2" key="1">
    <citation type="journal article" date="2016" name="Nat. Commun.">
        <title>Thousands of microbial genomes shed light on interconnected biogeochemical processes in an aquifer system.</title>
        <authorList>
            <person name="Anantharaman K."/>
            <person name="Brown C.T."/>
            <person name="Hug L.A."/>
            <person name="Sharon I."/>
            <person name="Castelle C.J."/>
            <person name="Probst A.J."/>
            <person name="Thomas B.C."/>
            <person name="Singh A."/>
            <person name="Wilkins M.J."/>
            <person name="Karaoz U."/>
            <person name="Brodie E.L."/>
            <person name="Williams K.H."/>
            <person name="Hubbard S.S."/>
            <person name="Banfield J.F."/>
        </authorList>
    </citation>
    <scope>NUCLEOTIDE SEQUENCE [LARGE SCALE GENOMIC DNA]</scope>
</reference>
<sequence>MTSEMNRKIFELTLAVYRVTDLFPESEVLKRQVREKANEIMSSVLEHGTAYKKAEAISSVLAKIQAVRSLLSIARFSSMVKPVNIMVLDREYSFFSNFFEREFNYAVEEANGLINEAKIEQKAPIAIKPLLNTPHVVRQVRTERKSAIQIKKDAKRSTNIVEIGHEPIREEEMQESDRNGIEKRISASEFFNDRQKTILDHIRSNQQVRSTDLTGIFANRFSIKTLQRDLASLISQNAIEKEGDKRWAVYRIKI</sequence>
<dbReference type="Proteomes" id="UP000177152">
    <property type="component" value="Unassembled WGS sequence"/>
</dbReference>
<protein>
    <recommendedName>
        <fullName evidence="3">HTH deoR-type domain-containing protein</fullName>
    </recommendedName>
</protein>
<name>A0A1G2K617_9BACT</name>
<comment type="caution">
    <text evidence="1">The sequence shown here is derived from an EMBL/GenBank/DDBJ whole genome shotgun (WGS) entry which is preliminary data.</text>
</comment>
<proteinExistence type="predicted"/>
<evidence type="ECO:0008006" key="3">
    <source>
        <dbReference type="Google" id="ProtNLM"/>
    </source>
</evidence>
<dbReference type="EMBL" id="MHQC01000032">
    <property type="protein sequence ID" value="OGZ94623.1"/>
    <property type="molecule type" value="Genomic_DNA"/>
</dbReference>
<evidence type="ECO:0000313" key="1">
    <source>
        <dbReference type="EMBL" id="OGZ94623.1"/>
    </source>
</evidence>
<organism evidence="1 2">
    <name type="scientific">Candidatus Sungbacteria bacterium RIFCSPHIGHO2_01_FULL_47_32</name>
    <dbReference type="NCBI Taxonomy" id="1802264"/>
    <lineage>
        <taxon>Bacteria</taxon>
        <taxon>Candidatus Sungiibacteriota</taxon>
    </lineage>
</organism>